<dbReference type="eggNOG" id="COG0438">
    <property type="taxonomic scope" value="Bacteria"/>
</dbReference>
<dbReference type="PIRSF" id="PIRSF007023">
    <property type="entry name" value="UDP-Galf_transf"/>
    <property type="match status" value="1"/>
</dbReference>
<evidence type="ECO:0000259" key="3">
    <source>
        <dbReference type="Pfam" id="PF26337"/>
    </source>
</evidence>
<dbReference type="Proteomes" id="UP000016662">
    <property type="component" value="Unassembled WGS sequence"/>
</dbReference>
<dbReference type="STRING" id="411473.RUMCAL_00012"/>
<proteinExistence type="predicted"/>
<dbReference type="RefSeq" id="WP_021680281.1">
    <property type="nucleotide sequence ID" value="NZ_KI260285.1"/>
</dbReference>
<dbReference type="InterPro" id="IPR058592">
    <property type="entry name" value="Gtf3_C"/>
</dbReference>
<dbReference type="SUPFAM" id="SSF53756">
    <property type="entry name" value="UDP-Glycosyltransferase/glycogen phosphorylase"/>
    <property type="match status" value="1"/>
</dbReference>
<reference evidence="4 5" key="1">
    <citation type="submission" date="2013-07" db="EMBL/GenBank/DDBJ databases">
        <authorList>
            <person name="Weinstock G."/>
            <person name="Sodergren E."/>
            <person name="Wylie T."/>
            <person name="Fulton L."/>
            <person name="Fulton R."/>
            <person name="Fronick C."/>
            <person name="O'Laughlin M."/>
            <person name="Godfrey J."/>
            <person name="Miner T."/>
            <person name="Herter B."/>
            <person name="Appelbaum E."/>
            <person name="Cordes M."/>
            <person name="Lek S."/>
            <person name="Wollam A."/>
            <person name="Pepin K.H."/>
            <person name="Palsikar V.B."/>
            <person name="Mitreva M."/>
            <person name="Wilson R.K."/>
        </authorList>
    </citation>
    <scope>NUCLEOTIDE SEQUENCE [LARGE SCALE GENOMIC DNA]</scope>
    <source>
        <strain evidence="4 5">ATCC 27760</strain>
    </source>
</reference>
<evidence type="ECO:0000256" key="1">
    <source>
        <dbReference type="ARBA" id="ARBA00022679"/>
    </source>
</evidence>
<feature type="domain" description="Glucosyltransferase 3-like N-terminal" evidence="2">
    <location>
        <begin position="7"/>
        <end position="165"/>
    </location>
</feature>
<name>U2M787_9FIRM</name>
<dbReference type="AlphaFoldDB" id="U2M787"/>
<evidence type="ECO:0008006" key="6">
    <source>
        <dbReference type="Google" id="ProtNLM"/>
    </source>
</evidence>
<comment type="caution">
    <text evidence="4">The sequence shown here is derived from an EMBL/GenBank/DDBJ whole genome shotgun (WGS) entry which is preliminary data.</text>
</comment>
<accession>U2M787</accession>
<dbReference type="OrthoDB" id="9790931at2"/>
<dbReference type="Pfam" id="PF26334">
    <property type="entry name" value="Gtf3_N"/>
    <property type="match status" value="1"/>
</dbReference>
<feature type="domain" description="Glucosyltransferase 3-like C-terminal" evidence="3">
    <location>
        <begin position="188"/>
        <end position="350"/>
    </location>
</feature>
<evidence type="ECO:0000259" key="2">
    <source>
        <dbReference type="Pfam" id="PF26334"/>
    </source>
</evidence>
<keyword evidence="5" id="KW-1185">Reference proteome</keyword>
<evidence type="ECO:0000313" key="5">
    <source>
        <dbReference type="Proteomes" id="UP000016662"/>
    </source>
</evidence>
<dbReference type="HOGENOM" id="CLU_057651_1_0_9"/>
<dbReference type="Pfam" id="PF26337">
    <property type="entry name" value="Gtf3_C"/>
    <property type="match status" value="1"/>
</dbReference>
<organism evidence="4 5">
    <name type="scientific">Ruminococcus callidus ATCC 27760</name>
    <dbReference type="NCBI Taxonomy" id="411473"/>
    <lineage>
        <taxon>Bacteria</taxon>
        <taxon>Bacillati</taxon>
        <taxon>Bacillota</taxon>
        <taxon>Clostridia</taxon>
        <taxon>Eubacteriales</taxon>
        <taxon>Oscillospiraceae</taxon>
        <taxon>Ruminococcus</taxon>
    </lineage>
</organism>
<dbReference type="PATRIC" id="fig|411473.3.peg.10"/>
<sequence length="361" mass="41090">MVYYTGYEEATRNTAGGKAPADIKKLCEKRGYSFVKILMPSPNLPAILQKIWKYNFAKKYWENLCNTLKKGDVFIYQHPLYVKHLAAKYISKIKKNGVKLVVLIHDLESLRKGIEGFIKNNGHINDEVELTLFKEFDVIICHNEKMKQFLLDNGFQEHQIVCLEIFDYLSDAVCRPREKTLPPSVAIAGTLHINKSGYIYKILDNIHNKNLVVNLYGNYFDESQTNDRLVYKGSFPPEKLPSCIEGDFGLVWDGSEAYTCAGNTGEYLKYNNPHKTSLYLSSGLPVIVWTEAAIADFVVKNKVGITVSSLFDLEEAISQVTKEEYVIMCQNAKGIAEKLRNGYYFYKALDKGISQLEPKES</sequence>
<gene>
    <name evidence="4" type="ORF">RUMCAL_00012</name>
</gene>
<keyword evidence="1" id="KW-0808">Transferase</keyword>
<dbReference type="EMBL" id="AWVF01000001">
    <property type="protein sequence ID" value="ERJ97599.1"/>
    <property type="molecule type" value="Genomic_DNA"/>
</dbReference>
<protein>
    <recommendedName>
        <fullName evidence="6">Galactofuranosyltransferase</fullName>
    </recommendedName>
</protein>
<dbReference type="InterPro" id="IPR058591">
    <property type="entry name" value="Gtf3_N"/>
</dbReference>
<dbReference type="Gene3D" id="3.40.50.2000">
    <property type="entry name" value="Glycogen Phosphorylase B"/>
    <property type="match status" value="2"/>
</dbReference>
<evidence type="ECO:0000313" key="4">
    <source>
        <dbReference type="EMBL" id="ERJ97599.1"/>
    </source>
</evidence>